<keyword evidence="2" id="KW-1185">Reference proteome</keyword>
<reference evidence="1 2" key="1">
    <citation type="journal article" date="2021" name="Front. Genet.">
        <title>Chromosome-Level Genome Assembly Reveals Significant Gene Expansion in the Toll and IMD Signaling Pathways of Dendrolimus kikuchii.</title>
        <authorList>
            <person name="Zhou J."/>
            <person name="Wu P."/>
            <person name="Xiong Z."/>
            <person name="Liu N."/>
            <person name="Zhao N."/>
            <person name="Ji M."/>
            <person name="Qiu Y."/>
            <person name="Yang B."/>
        </authorList>
    </citation>
    <scope>NUCLEOTIDE SEQUENCE [LARGE SCALE GENOMIC DNA]</scope>
    <source>
        <strain evidence="1">Ann1</strain>
    </source>
</reference>
<proteinExistence type="predicted"/>
<protein>
    <submittedName>
        <fullName evidence="1">Uncharacterized protein</fullName>
    </submittedName>
</protein>
<gene>
    <name evidence="1" type="ORF">K1T71_013185</name>
</gene>
<comment type="caution">
    <text evidence="1">The sequence shown here is derived from an EMBL/GenBank/DDBJ whole genome shotgun (WGS) entry which is preliminary data.</text>
</comment>
<dbReference type="EMBL" id="CM034410">
    <property type="protein sequence ID" value="KAJ0171635.1"/>
    <property type="molecule type" value="Genomic_DNA"/>
</dbReference>
<name>A0ACC1CJ70_9NEOP</name>
<sequence length="655" mass="77657">MSNLKICRICLSKDVKMYKYDTFRLKYFYEQMMCIYLNEKDDLPKYFCYLCAALLHKFHKFKEKCVNGQRILKEMVWNGPITYECINKLDKQNLQSTLDFIIESNSIRTCIVKYKSMKIKPQAMIEQIDVRNELPIEKEETNDIELESVFDDGFNNSSDDEPLIKEKLKIEEIAIEPKKEQPIAIEEIFTDFIEKEKERICLIEDKAVENKIEDITEVVKDDIVLFEEKNISVPKDKRRRKRKSKNKDLDLSPNKFKTEQRREKFLDSNNWQKFTLTEEEAEIEFKARAEDSKYLKANFKCTDCLKGFSTEDMLNRHVKLRHDESVGPIACRFCRMRFKWVCFLRRHMREHYNKYKCLRCDLVCPLETTAIFHEEYHNGVLRKCEHCGEEYRHMSTYYTHLRTHRSEFVCVACGASFVSAAGLHRHRLMKHPLRGKEPPKEKGDESTHCGRCDISFESKKAYEEHLIHSALHVEGVQDLAAEAPAPSNPKRRRKYFKKDYRKPTTCNKCGLHFRTQQEFVRHHLAAHPRMPLLLPNERHICEICGVSLAPVSVANHLNTHTREQRHSCPTCGLQLSSRGSLTRHQLTHTDEKKVSCPLCDKKFKQNCSMKLHYRTYHLKEPYPKRNRRKKSKDSNLLEYRNEDQSDDEITLDKWR</sequence>
<accession>A0ACC1CJ70</accession>
<dbReference type="Proteomes" id="UP000824533">
    <property type="component" value="Linkage Group LG24"/>
</dbReference>
<organism evidence="1 2">
    <name type="scientific">Dendrolimus kikuchii</name>
    <dbReference type="NCBI Taxonomy" id="765133"/>
    <lineage>
        <taxon>Eukaryota</taxon>
        <taxon>Metazoa</taxon>
        <taxon>Ecdysozoa</taxon>
        <taxon>Arthropoda</taxon>
        <taxon>Hexapoda</taxon>
        <taxon>Insecta</taxon>
        <taxon>Pterygota</taxon>
        <taxon>Neoptera</taxon>
        <taxon>Endopterygota</taxon>
        <taxon>Lepidoptera</taxon>
        <taxon>Glossata</taxon>
        <taxon>Ditrysia</taxon>
        <taxon>Bombycoidea</taxon>
        <taxon>Lasiocampidae</taxon>
        <taxon>Dendrolimus</taxon>
    </lineage>
</organism>
<evidence type="ECO:0000313" key="2">
    <source>
        <dbReference type="Proteomes" id="UP000824533"/>
    </source>
</evidence>
<evidence type="ECO:0000313" key="1">
    <source>
        <dbReference type="EMBL" id="KAJ0171635.1"/>
    </source>
</evidence>